<accession>A0ABV9Q091</accession>
<organism evidence="1 2">
    <name type="scientific">Effusibacillus consociatus</name>
    <dbReference type="NCBI Taxonomy" id="1117041"/>
    <lineage>
        <taxon>Bacteria</taxon>
        <taxon>Bacillati</taxon>
        <taxon>Bacillota</taxon>
        <taxon>Bacilli</taxon>
        <taxon>Bacillales</taxon>
        <taxon>Alicyclobacillaceae</taxon>
        <taxon>Effusibacillus</taxon>
    </lineage>
</organism>
<gene>
    <name evidence="1" type="ORF">ACFO8Q_07570</name>
</gene>
<dbReference type="Proteomes" id="UP001596002">
    <property type="component" value="Unassembled WGS sequence"/>
</dbReference>
<comment type="caution">
    <text evidence="1">The sequence shown here is derived from an EMBL/GenBank/DDBJ whole genome shotgun (WGS) entry which is preliminary data.</text>
</comment>
<proteinExistence type="predicted"/>
<protein>
    <submittedName>
        <fullName evidence="1">Uncharacterized protein</fullName>
    </submittedName>
</protein>
<reference evidence="2" key="1">
    <citation type="journal article" date="2019" name="Int. J. Syst. Evol. Microbiol.">
        <title>The Global Catalogue of Microorganisms (GCM) 10K type strain sequencing project: providing services to taxonomists for standard genome sequencing and annotation.</title>
        <authorList>
            <consortium name="The Broad Institute Genomics Platform"/>
            <consortium name="The Broad Institute Genome Sequencing Center for Infectious Disease"/>
            <person name="Wu L."/>
            <person name="Ma J."/>
        </authorList>
    </citation>
    <scope>NUCLEOTIDE SEQUENCE [LARGE SCALE GENOMIC DNA]</scope>
    <source>
        <strain evidence="2">WYCCWR 12678</strain>
    </source>
</reference>
<keyword evidence="2" id="KW-1185">Reference proteome</keyword>
<evidence type="ECO:0000313" key="1">
    <source>
        <dbReference type="EMBL" id="MFC4767219.1"/>
    </source>
</evidence>
<name>A0ABV9Q091_9BACL</name>
<sequence length="205" mass="23619">MGVGRTLTPHKSIHQSFSQFFPLYFFQSLIPEPCFSLLFSLRPKQILFAFAPEFPVLRLFSPASHANFTYLMGDKVGSGKDRGKALWGKGLGRGAGGGGGGRLFLQLTATLEERTERKNDIEEYWDKYRKLSEIFIRIRSTVRWDSYWTFKDSCTISMNSYYRQKFLGLNPTKNSLCLQDISDEEGDTNEANFDARRFKYIVINF</sequence>
<dbReference type="RefSeq" id="WP_380025137.1">
    <property type="nucleotide sequence ID" value="NZ_JBHSHC010000051.1"/>
</dbReference>
<evidence type="ECO:0000313" key="2">
    <source>
        <dbReference type="Proteomes" id="UP001596002"/>
    </source>
</evidence>
<dbReference type="EMBL" id="JBHSHC010000051">
    <property type="protein sequence ID" value="MFC4767219.1"/>
    <property type="molecule type" value="Genomic_DNA"/>
</dbReference>